<sequence>MRNAPPPLNYARLSTLLSLCGKQSNLRLGSSLHAAIIKTRPNFAPDPTISRHVTVAWNALVSMYSKCGRLCDACKVFDETPQRDSISFNSIISGCLMRDEVKLAFGYFRAMRRFDSCPVDRATLTTTLSACAAPQLLFACEMVHGLAVLSGHEQVASVGNALITAYFKCERPGAAQKVFGELRERNVITWTAMVSGLAQSNSCEESLISFQEMRRLVEVNSLTYASALLACSGSLALKEGRQIHALVMQSGFAMDFCVESALMDVYSKCGMIDDALRIFRCCRNPDDISLTVILVGFAQNGLEERAFELFAEIVGKGIEIDVNMVSAVLGAFGAFAPFILGKQIHALVIKKCFYSNIFVCNGLVNMYSKCGELSDAIQLFDQMSYKNVVSWNSIIAAFARHGHGLKVFELYKCMKEEGINPTDVTFLSLLHACSHVGSPEKGIEILNSMHSDYGLTPRIEHYACVVDMLGRAGLVEEAKAFIEGLPIEPDALLWQALLGACSIHNKLEMGKYAAQQLICVSPECSAAYVLLANIYSAEGRWEERGRIMKKMKEMGVKKDTGMSWIEVEKEVHVFVVDSRVHPQNAMINEVLGQLNAVVNDLKNVVEKRLSFDDLEI</sequence>
<dbReference type="PROSITE" id="PS51375">
    <property type="entry name" value="PPR"/>
    <property type="match status" value="4"/>
</dbReference>
<dbReference type="PANTHER" id="PTHR24015:SF563">
    <property type="entry name" value="PENTATRICOPEPTIDE REPEAT FAMILY PROTEIN-RELATED"/>
    <property type="match status" value="1"/>
</dbReference>
<evidence type="ECO:0000313" key="5">
    <source>
        <dbReference type="Proteomes" id="UP000092600"/>
    </source>
</evidence>
<comment type="caution">
    <text evidence="4">The sequence shown here is derived from an EMBL/GenBank/DDBJ whole genome shotgun (WGS) entry which is preliminary data.</text>
</comment>
<dbReference type="FunFam" id="1.25.40.10:FF:000584">
    <property type="entry name" value="Pentatricopeptide repeat-containing protein"/>
    <property type="match status" value="1"/>
</dbReference>
<feature type="repeat" description="PPR" evidence="3">
    <location>
        <begin position="356"/>
        <end position="386"/>
    </location>
</feature>
<evidence type="ECO:0000313" key="4">
    <source>
        <dbReference type="EMBL" id="OAY72111.1"/>
    </source>
</evidence>
<dbReference type="FunFam" id="1.25.40.10:FF:000031">
    <property type="entry name" value="Pentatricopeptide repeat-containing protein mitochondrial"/>
    <property type="match status" value="1"/>
</dbReference>
<accession>A0A199V5E6</accession>
<dbReference type="PANTHER" id="PTHR24015">
    <property type="entry name" value="OS07G0578800 PROTEIN-RELATED"/>
    <property type="match status" value="1"/>
</dbReference>
<evidence type="ECO:0000256" key="1">
    <source>
        <dbReference type="ARBA" id="ARBA00022737"/>
    </source>
</evidence>
<dbReference type="GO" id="GO:0003723">
    <property type="term" value="F:RNA binding"/>
    <property type="evidence" value="ECO:0007669"/>
    <property type="project" value="InterPro"/>
</dbReference>
<name>A0A199V5E6_ANACO</name>
<dbReference type="InterPro" id="IPR046960">
    <property type="entry name" value="PPR_At4g14850-like_plant"/>
</dbReference>
<protein>
    <submittedName>
        <fullName evidence="4">Pentatricopeptide repeat-containing protein</fullName>
    </submittedName>
</protein>
<dbReference type="GO" id="GO:0009451">
    <property type="term" value="P:RNA modification"/>
    <property type="evidence" value="ECO:0007669"/>
    <property type="project" value="InterPro"/>
</dbReference>
<reference evidence="4 5" key="1">
    <citation type="journal article" date="2016" name="DNA Res.">
        <title>The draft genome of MD-2 pineapple using hybrid error correction of long reads.</title>
        <authorList>
            <person name="Redwan R.M."/>
            <person name="Saidin A."/>
            <person name="Kumar S.V."/>
        </authorList>
    </citation>
    <scope>NUCLEOTIDE SEQUENCE [LARGE SCALE GENOMIC DNA]</scope>
    <source>
        <strain evidence="5">cv. MD2</strain>
        <tissue evidence="4">Leaf</tissue>
    </source>
</reference>
<dbReference type="Proteomes" id="UP000092600">
    <property type="component" value="Unassembled WGS sequence"/>
</dbReference>
<keyword evidence="1" id="KW-0677">Repeat</keyword>
<dbReference type="InterPro" id="IPR046848">
    <property type="entry name" value="E_motif"/>
</dbReference>
<feature type="repeat" description="PPR" evidence="3">
    <location>
        <begin position="286"/>
        <end position="320"/>
    </location>
</feature>
<evidence type="ECO:0000256" key="2">
    <source>
        <dbReference type="ARBA" id="ARBA00022946"/>
    </source>
</evidence>
<gene>
    <name evidence="4" type="ORF">ACMD2_12465</name>
</gene>
<dbReference type="EMBL" id="LSRQ01003232">
    <property type="protein sequence ID" value="OAY72111.1"/>
    <property type="molecule type" value="Genomic_DNA"/>
</dbReference>
<proteinExistence type="predicted"/>
<dbReference type="InterPro" id="IPR011990">
    <property type="entry name" value="TPR-like_helical_dom_sf"/>
</dbReference>
<dbReference type="Pfam" id="PF13041">
    <property type="entry name" value="PPR_2"/>
    <property type="match status" value="1"/>
</dbReference>
<dbReference type="NCBIfam" id="TIGR00756">
    <property type="entry name" value="PPR"/>
    <property type="match status" value="4"/>
</dbReference>
<dbReference type="Pfam" id="PF01535">
    <property type="entry name" value="PPR"/>
    <property type="match status" value="6"/>
</dbReference>
<keyword evidence="2" id="KW-0809">Transit peptide</keyword>
<dbReference type="AlphaFoldDB" id="A0A199V5E6"/>
<organism evidence="4 5">
    <name type="scientific">Ananas comosus</name>
    <name type="common">Pineapple</name>
    <name type="synonym">Ananas ananas</name>
    <dbReference type="NCBI Taxonomy" id="4615"/>
    <lineage>
        <taxon>Eukaryota</taxon>
        <taxon>Viridiplantae</taxon>
        <taxon>Streptophyta</taxon>
        <taxon>Embryophyta</taxon>
        <taxon>Tracheophyta</taxon>
        <taxon>Spermatophyta</taxon>
        <taxon>Magnoliopsida</taxon>
        <taxon>Liliopsida</taxon>
        <taxon>Poales</taxon>
        <taxon>Bromeliaceae</taxon>
        <taxon>Bromelioideae</taxon>
        <taxon>Ananas</taxon>
    </lineage>
</organism>
<evidence type="ECO:0000256" key="3">
    <source>
        <dbReference type="PROSITE-ProRule" id="PRU00708"/>
    </source>
</evidence>
<feature type="repeat" description="PPR" evidence="3">
    <location>
        <begin position="387"/>
        <end position="421"/>
    </location>
</feature>
<feature type="repeat" description="PPR" evidence="3">
    <location>
        <begin position="84"/>
        <end position="118"/>
    </location>
</feature>
<dbReference type="Pfam" id="PF20431">
    <property type="entry name" value="E_motif"/>
    <property type="match status" value="1"/>
</dbReference>
<dbReference type="InterPro" id="IPR002885">
    <property type="entry name" value="PPR_rpt"/>
</dbReference>
<dbReference type="Gene3D" id="1.25.40.10">
    <property type="entry name" value="Tetratricopeptide repeat domain"/>
    <property type="match status" value="5"/>
</dbReference>